<dbReference type="AlphaFoldDB" id="A7SS57"/>
<dbReference type="InterPro" id="IPR017979">
    <property type="entry name" value="GPCR_3_CS"/>
</dbReference>
<accession>A7SS57</accession>
<dbReference type="PANTHER" id="PTHR24061">
    <property type="entry name" value="CALCIUM-SENSING RECEPTOR-RELATED"/>
    <property type="match status" value="1"/>
</dbReference>
<dbReference type="InParanoid" id="A7SS57"/>
<evidence type="ECO:0000256" key="9">
    <source>
        <dbReference type="ARBA" id="ARBA00023180"/>
    </source>
</evidence>
<dbReference type="GO" id="GO:0004930">
    <property type="term" value="F:G protein-coupled receptor activity"/>
    <property type="evidence" value="ECO:0007669"/>
    <property type="project" value="UniProtKB-KW"/>
</dbReference>
<keyword evidence="3 11" id="KW-0812">Transmembrane</keyword>
<dbReference type="FunFam" id="2.10.50.30:FF:000004">
    <property type="entry name" value="Taste receptor type 1 member 3-like protein"/>
    <property type="match status" value="1"/>
</dbReference>
<dbReference type="HOGENOM" id="CLU_2405719_0_0_1"/>
<evidence type="ECO:0000313" key="12">
    <source>
        <dbReference type="EMBL" id="EDO33456.1"/>
    </source>
</evidence>
<dbReference type="InterPro" id="IPR000068">
    <property type="entry name" value="GPCR_3_Ca_sens_rcpt-rel"/>
</dbReference>
<reference evidence="12 13" key="1">
    <citation type="journal article" date="2007" name="Science">
        <title>Sea anemone genome reveals ancestral eumetazoan gene repertoire and genomic organization.</title>
        <authorList>
            <person name="Putnam N.H."/>
            <person name="Srivastava M."/>
            <person name="Hellsten U."/>
            <person name="Dirks B."/>
            <person name="Chapman J."/>
            <person name="Salamov A."/>
            <person name="Terry A."/>
            <person name="Shapiro H."/>
            <person name="Lindquist E."/>
            <person name="Kapitonov V.V."/>
            <person name="Jurka J."/>
            <person name="Genikhovich G."/>
            <person name="Grigoriev I.V."/>
            <person name="Lucas S.M."/>
            <person name="Steele R.E."/>
            <person name="Finnerty J.R."/>
            <person name="Technau U."/>
            <person name="Martindale M.Q."/>
            <person name="Rokhsar D.S."/>
        </authorList>
    </citation>
    <scope>NUCLEOTIDE SEQUENCE [LARGE SCALE GENOMIC DNA]</scope>
    <source>
        <strain evidence="13">CH2 X CH6</strain>
    </source>
</reference>
<dbReference type="Proteomes" id="UP000001593">
    <property type="component" value="Unassembled WGS sequence"/>
</dbReference>
<comment type="subcellular location">
    <subcellularLocation>
        <location evidence="1">Cell membrane</location>
        <topology evidence="1">Multi-pass membrane protein</topology>
    </subcellularLocation>
</comment>
<keyword evidence="9" id="KW-0325">Glycoprotein</keyword>
<evidence type="ECO:0000256" key="11">
    <source>
        <dbReference type="SAM" id="Phobius"/>
    </source>
</evidence>
<evidence type="ECO:0000256" key="2">
    <source>
        <dbReference type="ARBA" id="ARBA00022475"/>
    </source>
</evidence>
<keyword evidence="8" id="KW-0675">Receptor</keyword>
<evidence type="ECO:0000256" key="5">
    <source>
        <dbReference type="ARBA" id="ARBA00022989"/>
    </source>
</evidence>
<keyword evidence="7 11" id="KW-0472">Membrane</keyword>
<gene>
    <name evidence="12" type="ORF">NEMVEDRAFT_v1g19149</name>
</gene>
<dbReference type="PhylomeDB" id="A7SS57"/>
<dbReference type="InterPro" id="IPR038550">
    <property type="entry name" value="GPCR_3_9-Cys_sf"/>
</dbReference>
<dbReference type="Gene3D" id="2.10.50.30">
    <property type="entry name" value="GPCR, family 3, nine cysteines domain"/>
    <property type="match status" value="1"/>
</dbReference>
<keyword evidence="5 11" id="KW-1133">Transmembrane helix</keyword>
<keyword evidence="10" id="KW-0807">Transducer</keyword>
<feature type="non-terminal residue" evidence="12">
    <location>
        <position position="1"/>
    </location>
</feature>
<proteinExistence type="predicted"/>
<evidence type="ECO:0000256" key="6">
    <source>
        <dbReference type="ARBA" id="ARBA00023040"/>
    </source>
</evidence>
<protein>
    <submittedName>
        <fullName evidence="12">Uncharacterized protein</fullName>
    </submittedName>
</protein>
<evidence type="ECO:0000256" key="1">
    <source>
        <dbReference type="ARBA" id="ARBA00004651"/>
    </source>
</evidence>
<dbReference type="eggNOG" id="KOG1056">
    <property type="taxonomic scope" value="Eukaryota"/>
</dbReference>
<organism evidence="12 13">
    <name type="scientific">Nematostella vectensis</name>
    <name type="common">Starlet sea anemone</name>
    <dbReference type="NCBI Taxonomy" id="45351"/>
    <lineage>
        <taxon>Eukaryota</taxon>
        <taxon>Metazoa</taxon>
        <taxon>Cnidaria</taxon>
        <taxon>Anthozoa</taxon>
        <taxon>Hexacorallia</taxon>
        <taxon>Actiniaria</taxon>
        <taxon>Edwardsiidae</taxon>
        <taxon>Nematostella</taxon>
    </lineage>
</organism>
<evidence type="ECO:0000256" key="4">
    <source>
        <dbReference type="ARBA" id="ARBA00022729"/>
    </source>
</evidence>
<dbReference type="EMBL" id="DS469772">
    <property type="protein sequence ID" value="EDO33456.1"/>
    <property type="molecule type" value="Genomic_DNA"/>
</dbReference>
<keyword evidence="6" id="KW-0297">G-protein coupled receptor</keyword>
<dbReference type="STRING" id="45351.A7SS57"/>
<keyword evidence="4" id="KW-0732">Signal</keyword>
<dbReference type="PANTHER" id="PTHR24061:SF422">
    <property type="entry name" value="G-PROTEIN COUPLED RECEPTORS FAMILY 3 PROFILE DOMAIN-CONTAINING PROTEIN"/>
    <property type="match status" value="1"/>
</dbReference>
<sequence length="93" mass="10905">RKKERYGAECCWECAKCPDMTYTDGKDAMSCKKCSEKHRPNLAQTECVAYYEDYVHWEHPGALFMLFLIVVGICFALYINFVLFRYSDTPVVR</sequence>
<feature type="non-terminal residue" evidence="12">
    <location>
        <position position="93"/>
    </location>
</feature>
<dbReference type="PROSITE" id="PS00980">
    <property type="entry name" value="G_PROTEIN_RECEP_F3_2"/>
    <property type="match status" value="1"/>
</dbReference>
<evidence type="ECO:0000256" key="7">
    <source>
        <dbReference type="ARBA" id="ARBA00023136"/>
    </source>
</evidence>
<name>A7SS57_NEMVE</name>
<keyword evidence="2" id="KW-1003">Cell membrane</keyword>
<evidence type="ECO:0000256" key="3">
    <source>
        <dbReference type="ARBA" id="ARBA00022692"/>
    </source>
</evidence>
<evidence type="ECO:0000313" key="13">
    <source>
        <dbReference type="Proteomes" id="UP000001593"/>
    </source>
</evidence>
<keyword evidence="13" id="KW-1185">Reference proteome</keyword>
<evidence type="ECO:0000256" key="8">
    <source>
        <dbReference type="ARBA" id="ARBA00023170"/>
    </source>
</evidence>
<dbReference type="GO" id="GO:0005886">
    <property type="term" value="C:plasma membrane"/>
    <property type="evidence" value="ECO:0007669"/>
    <property type="project" value="UniProtKB-SubCell"/>
</dbReference>
<evidence type="ECO:0000256" key="10">
    <source>
        <dbReference type="ARBA" id="ARBA00023224"/>
    </source>
</evidence>
<feature type="transmembrane region" description="Helical" evidence="11">
    <location>
        <begin position="62"/>
        <end position="84"/>
    </location>
</feature>